<feature type="transmembrane region" description="Helical" evidence="8">
    <location>
        <begin position="60"/>
        <end position="79"/>
    </location>
</feature>
<dbReference type="GO" id="GO:0005886">
    <property type="term" value="C:plasma membrane"/>
    <property type="evidence" value="ECO:0007669"/>
    <property type="project" value="UniProtKB-SubCell"/>
</dbReference>
<comment type="subcellular location">
    <subcellularLocation>
        <location evidence="1">Cell membrane</location>
        <topology evidence="1">Multi-pass membrane protein</topology>
    </subcellularLocation>
</comment>
<dbReference type="Pfam" id="PF02028">
    <property type="entry name" value="BCCT"/>
    <property type="match status" value="1"/>
</dbReference>
<feature type="transmembrane region" description="Helical" evidence="8">
    <location>
        <begin position="21"/>
        <end position="40"/>
    </location>
</feature>
<protein>
    <submittedName>
        <fullName evidence="9">BCCT family transporter</fullName>
    </submittedName>
</protein>
<dbReference type="PANTHER" id="PTHR30047:SF7">
    <property type="entry name" value="HIGH-AFFINITY CHOLINE TRANSPORT PROTEIN"/>
    <property type="match status" value="1"/>
</dbReference>
<evidence type="ECO:0000256" key="3">
    <source>
        <dbReference type="ARBA" id="ARBA00022448"/>
    </source>
</evidence>
<dbReference type="GO" id="GO:0022857">
    <property type="term" value="F:transmembrane transporter activity"/>
    <property type="evidence" value="ECO:0007669"/>
    <property type="project" value="InterPro"/>
</dbReference>
<sequence length="514" mass="56579">MIDKTDLKNRKGENLLRRIDPATTIVPLIVILVLCTFFLVNPEGSTNLLSSVRTFLGDKFGVYYLMLGLGILLVSLWIAFSDIGKITLGKPGEKPQYGFWSWGAMVFTCGLAADILFYSLCEWISYAQEAHTAELGSVQDWASAYPLFHWGPIPWSFYATLAACFGFMVHVRDVRKQKYSEACRPILGDWTDRFPGRLIDVLAVAALIAGTATTFSVATPLLSAALSSLVGVESSKLITISLLVVICIVYTVSVMGGMKKVSWLANACMWLFGILLLFVLALGGETRYIIETGFTAVGNVVQNFIGLSTWTDAGRTTSFPQNWTIFYWAYWLVWCVASPFFMGGISRGRTVKQVILGAYAFGVSSTFISFIVLGNYGLGLQMTGRFDGIVFYESCGDLYQTVIEIIKTLPAHWIALVLLVAAMIAFYATSFDSITLVASAYSYREFQDGEEAGGRMKLFWAILLILLPIALIFSEGSMSNLQTVSIIAAFPIGMVIVLIIASFIKEAKAYLEKS</sequence>
<evidence type="ECO:0000256" key="5">
    <source>
        <dbReference type="ARBA" id="ARBA00022692"/>
    </source>
</evidence>
<feature type="transmembrane region" description="Helical" evidence="8">
    <location>
        <begin position="201"/>
        <end position="225"/>
    </location>
</feature>
<keyword evidence="6 8" id="KW-1133">Transmembrane helix</keyword>
<accession>A0A7X3MIA9</accession>
<feature type="transmembrane region" description="Helical" evidence="8">
    <location>
        <begin position="325"/>
        <end position="342"/>
    </location>
</feature>
<evidence type="ECO:0000256" key="4">
    <source>
        <dbReference type="ARBA" id="ARBA00022475"/>
    </source>
</evidence>
<evidence type="ECO:0000256" key="2">
    <source>
        <dbReference type="ARBA" id="ARBA00005658"/>
    </source>
</evidence>
<gene>
    <name evidence="9" type="ORF">GN277_15775</name>
</gene>
<dbReference type="Proteomes" id="UP000460412">
    <property type="component" value="Unassembled WGS sequence"/>
</dbReference>
<evidence type="ECO:0000313" key="10">
    <source>
        <dbReference type="Proteomes" id="UP000460412"/>
    </source>
</evidence>
<feature type="transmembrane region" description="Helical" evidence="8">
    <location>
        <begin position="263"/>
        <end position="283"/>
    </location>
</feature>
<dbReference type="EMBL" id="WUQX01000001">
    <property type="protein sequence ID" value="MXP76790.1"/>
    <property type="molecule type" value="Genomic_DNA"/>
</dbReference>
<dbReference type="InterPro" id="IPR000060">
    <property type="entry name" value="BCCT_transptr"/>
</dbReference>
<keyword evidence="3" id="KW-0813">Transport</keyword>
<evidence type="ECO:0000256" key="7">
    <source>
        <dbReference type="ARBA" id="ARBA00023136"/>
    </source>
</evidence>
<evidence type="ECO:0000256" key="6">
    <source>
        <dbReference type="ARBA" id="ARBA00022989"/>
    </source>
</evidence>
<feature type="transmembrane region" description="Helical" evidence="8">
    <location>
        <begin position="153"/>
        <end position="171"/>
    </location>
</feature>
<feature type="transmembrane region" description="Helical" evidence="8">
    <location>
        <begin position="458"/>
        <end position="478"/>
    </location>
</feature>
<keyword evidence="10" id="KW-1185">Reference proteome</keyword>
<dbReference type="PANTHER" id="PTHR30047">
    <property type="entry name" value="HIGH-AFFINITY CHOLINE TRANSPORT PROTEIN-RELATED"/>
    <property type="match status" value="1"/>
</dbReference>
<reference evidence="9 10" key="1">
    <citation type="submission" date="2019-12" db="EMBL/GenBank/DDBJ databases">
        <title>Sporaefaciens musculi gen. nov., sp. nov., a novel bacterium isolated from the caecum of an obese mouse.</title>
        <authorList>
            <person name="Rasmussen T.S."/>
            <person name="Streidl T."/>
            <person name="Hitch T.C.A."/>
            <person name="Wortmann E."/>
            <person name="Deptula P."/>
            <person name="Hansen M."/>
            <person name="Nielsen D.S."/>
            <person name="Clavel T."/>
            <person name="Vogensen F.K."/>
        </authorList>
    </citation>
    <scope>NUCLEOTIDE SEQUENCE [LARGE SCALE GENOMIC DNA]</scope>
    <source>
        <strain evidence="9 10">WCA-9-b2</strain>
    </source>
</reference>
<comment type="caution">
    <text evidence="9">The sequence shown here is derived from an EMBL/GenBank/DDBJ whole genome shotgun (WGS) entry which is preliminary data.</text>
</comment>
<comment type="similarity">
    <text evidence="2">Belongs to the BCCT transporter (TC 2.A.15) family.</text>
</comment>
<keyword evidence="4" id="KW-1003">Cell membrane</keyword>
<feature type="transmembrane region" description="Helical" evidence="8">
    <location>
        <begin position="484"/>
        <end position="504"/>
    </location>
</feature>
<name>A0A7X3MIA9_9FIRM</name>
<feature type="transmembrane region" description="Helical" evidence="8">
    <location>
        <begin position="354"/>
        <end position="378"/>
    </location>
</feature>
<evidence type="ECO:0000313" key="9">
    <source>
        <dbReference type="EMBL" id="MXP76790.1"/>
    </source>
</evidence>
<keyword evidence="5 8" id="KW-0812">Transmembrane</keyword>
<organism evidence="9 10">
    <name type="scientific">Sporofaciens musculi</name>
    <dbReference type="NCBI Taxonomy" id="2681861"/>
    <lineage>
        <taxon>Bacteria</taxon>
        <taxon>Bacillati</taxon>
        <taxon>Bacillota</taxon>
        <taxon>Clostridia</taxon>
        <taxon>Lachnospirales</taxon>
        <taxon>Lachnospiraceae</taxon>
        <taxon>Sporofaciens</taxon>
    </lineage>
</organism>
<keyword evidence="7 8" id="KW-0472">Membrane</keyword>
<feature type="transmembrane region" description="Helical" evidence="8">
    <location>
        <begin position="237"/>
        <end position="256"/>
    </location>
</feature>
<evidence type="ECO:0000256" key="1">
    <source>
        <dbReference type="ARBA" id="ARBA00004651"/>
    </source>
</evidence>
<feature type="transmembrane region" description="Helical" evidence="8">
    <location>
        <begin position="413"/>
        <end position="437"/>
    </location>
</feature>
<proteinExistence type="inferred from homology"/>
<dbReference type="AlphaFoldDB" id="A0A7X3MIA9"/>
<evidence type="ECO:0000256" key="8">
    <source>
        <dbReference type="SAM" id="Phobius"/>
    </source>
</evidence>
<feature type="transmembrane region" description="Helical" evidence="8">
    <location>
        <begin position="99"/>
        <end position="120"/>
    </location>
</feature>